<proteinExistence type="predicted"/>
<name>A0ABR6GWK8_9BURK</name>
<dbReference type="RefSeq" id="WP_184294965.1">
    <property type="nucleotide sequence ID" value="NZ_JACHXO010000005.1"/>
</dbReference>
<dbReference type="Proteomes" id="UP000574369">
    <property type="component" value="Unassembled WGS sequence"/>
</dbReference>
<accession>A0ABR6GWK8</accession>
<gene>
    <name evidence="1" type="ORF">FHS28_003050</name>
</gene>
<dbReference type="EMBL" id="JACHXO010000005">
    <property type="protein sequence ID" value="MBB3195644.1"/>
    <property type="molecule type" value="Genomic_DNA"/>
</dbReference>
<protein>
    <submittedName>
        <fullName evidence="1">Uncharacterized protein</fullName>
    </submittedName>
</protein>
<keyword evidence="2" id="KW-1185">Reference proteome</keyword>
<organism evidence="1 2">
    <name type="scientific">Roseateles terrae</name>
    <dbReference type="NCBI Taxonomy" id="431060"/>
    <lineage>
        <taxon>Bacteria</taxon>
        <taxon>Pseudomonadati</taxon>
        <taxon>Pseudomonadota</taxon>
        <taxon>Betaproteobacteria</taxon>
        <taxon>Burkholderiales</taxon>
        <taxon>Sphaerotilaceae</taxon>
        <taxon>Roseateles</taxon>
    </lineage>
</organism>
<evidence type="ECO:0000313" key="1">
    <source>
        <dbReference type="EMBL" id="MBB3195644.1"/>
    </source>
</evidence>
<reference evidence="1 2" key="1">
    <citation type="submission" date="2020-08" db="EMBL/GenBank/DDBJ databases">
        <title>Genomic Encyclopedia of Type Strains, Phase III (KMG-III): the genomes of soil and plant-associated and newly described type strains.</title>
        <authorList>
            <person name="Whitman W."/>
        </authorList>
    </citation>
    <scope>NUCLEOTIDE SEQUENCE [LARGE SCALE GENOMIC DNA]</scope>
    <source>
        <strain evidence="1 2">CECT 7247</strain>
    </source>
</reference>
<comment type="caution">
    <text evidence="1">The sequence shown here is derived from an EMBL/GenBank/DDBJ whole genome shotgun (WGS) entry which is preliminary data.</text>
</comment>
<sequence length="396" mass="42465">MAKMLDAIDPHALPADSRELLVRWQHLTACQAAEPDQYRVFTHLEQLSLRELIQLLSDVQAVNCRATRGGWRPANSREAQDQRHLLNWMNASRPMRDAGPHARTESLQRLMAGRQLLYQAAGLSTDLCLGSDQTPPRLPEAALLRDLLAPTTRAHVALPADAAAVPGLLDLLLLLPVRTWRLQDLRTLDALLQSDSPAVRSLDLSGLSAPLRPEARALLNRAIEQLHNLHAVRLPAGTPGDVLPSSWRSADDSRGVVFLRTGRPDGLTLLDDAVKAWGGAPFTTAMPIARIASDPDAAALLHWTALAGHACAHTPEGAGLGRAVLRMLNGAAASPLRLQCLADALRQAPPGPDASPAHFTVSLAAALLSELKLGVPVTGLGGRRPLSPDPAMARKE</sequence>
<evidence type="ECO:0000313" key="2">
    <source>
        <dbReference type="Proteomes" id="UP000574369"/>
    </source>
</evidence>